<comment type="caution">
    <text evidence="2">The sequence shown here is derived from an EMBL/GenBank/DDBJ whole genome shotgun (WGS) entry which is preliminary data.</text>
</comment>
<dbReference type="Pfam" id="PF00814">
    <property type="entry name" value="TsaD"/>
    <property type="match status" value="1"/>
</dbReference>
<reference evidence="2 3" key="1">
    <citation type="submission" date="2015-04" db="EMBL/GenBank/DDBJ databases">
        <title>Lasius niger genome sequencing.</title>
        <authorList>
            <person name="Konorov E.A."/>
            <person name="Nikitin M.A."/>
            <person name="Kirill M.V."/>
            <person name="Chang P."/>
        </authorList>
    </citation>
    <scope>NUCLEOTIDE SEQUENCE [LARGE SCALE GENOMIC DNA]</scope>
    <source>
        <tissue evidence="2">Whole</tissue>
    </source>
</reference>
<evidence type="ECO:0000313" key="2">
    <source>
        <dbReference type="EMBL" id="KMQ93542.1"/>
    </source>
</evidence>
<dbReference type="PaxDb" id="67767-A0A0J7KT17"/>
<dbReference type="InterPro" id="IPR043129">
    <property type="entry name" value="ATPase_NBD"/>
</dbReference>
<dbReference type="NCBIfam" id="TIGR03725">
    <property type="entry name" value="T6A_YeaZ"/>
    <property type="match status" value="1"/>
</dbReference>
<dbReference type="InterPro" id="IPR022496">
    <property type="entry name" value="T6A_TsaB"/>
</dbReference>
<dbReference type="Gene3D" id="3.30.420.40">
    <property type="match status" value="1"/>
</dbReference>
<organism evidence="2 3">
    <name type="scientific">Lasius niger</name>
    <name type="common">Black garden ant</name>
    <dbReference type="NCBI Taxonomy" id="67767"/>
    <lineage>
        <taxon>Eukaryota</taxon>
        <taxon>Metazoa</taxon>
        <taxon>Ecdysozoa</taxon>
        <taxon>Arthropoda</taxon>
        <taxon>Hexapoda</taxon>
        <taxon>Insecta</taxon>
        <taxon>Pterygota</taxon>
        <taxon>Neoptera</taxon>
        <taxon>Endopterygota</taxon>
        <taxon>Hymenoptera</taxon>
        <taxon>Apocrita</taxon>
        <taxon>Aculeata</taxon>
        <taxon>Formicoidea</taxon>
        <taxon>Formicidae</taxon>
        <taxon>Formicinae</taxon>
        <taxon>Lasius</taxon>
        <taxon>Lasius</taxon>
    </lineage>
</organism>
<dbReference type="STRING" id="67767.A0A0J7KT17"/>
<evidence type="ECO:0000313" key="3">
    <source>
        <dbReference type="Proteomes" id="UP000036403"/>
    </source>
</evidence>
<protein>
    <recommendedName>
        <fullName evidence="1">Gcp-like domain-containing protein</fullName>
    </recommendedName>
</protein>
<dbReference type="GO" id="GO:0002949">
    <property type="term" value="P:tRNA threonylcarbamoyladenosine modification"/>
    <property type="evidence" value="ECO:0007669"/>
    <property type="project" value="InterPro"/>
</dbReference>
<dbReference type="AlphaFoldDB" id="A0A0J7KT17"/>
<dbReference type="Proteomes" id="UP000036403">
    <property type="component" value="Unassembled WGS sequence"/>
</dbReference>
<name>A0A0J7KT17_LASNI</name>
<keyword evidence="3" id="KW-1185">Reference proteome</keyword>
<proteinExistence type="predicted"/>
<evidence type="ECO:0000259" key="1">
    <source>
        <dbReference type="Pfam" id="PF00814"/>
    </source>
</evidence>
<feature type="domain" description="Gcp-like" evidence="1">
    <location>
        <begin position="46"/>
        <end position="121"/>
    </location>
</feature>
<dbReference type="InterPro" id="IPR000905">
    <property type="entry name" value="Gcp-like_dom"/>
</dbReference>
<dbReference type="EMBL" id="LBMM01003434">
    <property type="protein sequence ID" value="KMQ93542.1"/>
    <property type="molecule type" value="Genomic_DNA"/>
</dbReference>
<accession>A0A0J7KT17</accession>
<sequence>MIDLVLNGACVGVEKGNLVAAVGAQETILAQEFIEGRTGSNLFPEVTSRILEAISPQKPDQVVAVRGPGSFTGLRSSLALAKGLSMGWGSPLKGVSLGNALRQTIAHPDAVIVSLARRGYVFVDFPNSEIKSLPIEEAIHLLSPEVEILAGDAFTGDQKISELVEKALSLGIKMAQDSYPSAVGIAKAASLLPESETAWLPLYIDPPKISRPKVGMRPPPLEDQ</sequence>
<gene>
    <name evidence="2" type="ORF">RF55_6354</name>
</gene>
<dbReference type="SUPFAM" id="SSF53067">
    <property type="entry name" value="Actin-like ATPase domain"/>
    <property type="match status" value="1"/>
</dbReference>